<feature type="region of interest" description="Disordered" evidence="2">
    <location>
        <begin position="80"/>
        <end position="137"/>
    </location>
</feature>
<dbReference type="PANTHER" id="PTHR31941">
    <property type="entry name" value="CYTOSKELETAL SIGNALING PROTEIN SLM1"/>
    <property type="match status" value="1"/>
</dbReference>
<feature type="domain" description="PH" evidence="3">
    <location>
        <begin position="435"/>
        <end position="540"/>
    </location>
</feature>
<accession>A0A2I1CBX1</accession>
<feature type="compositionally biased region" description="Polar residues" evidence="2">
    <location>
        <begin position="86"/>
        <end position="106"/>
    </location>
</feature>
<dbReference type="STRING" id="1392255.A0A2I1CBX1"/>
<dbReference type="OrthoDB" id="5598057at2759"/>
<evidence type="ECO:0000313" key="5">
    <source>
        <dbReference type="Proteomes" id="UP000234474"/>
    </source>
</evidence>
<feature type="compositionally biased region" description="Polar residues" evidence="2">
    <location>
        <begin position="726"/>
        <end position="736"/>
    </location>
</feature>
<feature type="region of interest" description="Disordered" evidence="2">
    <location>
        <begin position="693"/>
        <end position="773"/>
    </location>
</feature>
<dbReference type="Pfam" id="PF20399">
    <property type="entry name" value="PH_20"/>
    <property type="match status" value="1"/>
</dbReference>
<feature type="region of interest" description="Disordered" evidence="2">
    <location>
        <begin position="582"/>
        <end position="672"/>
    </location>
</feature>
<dbReference type="InterPro" id="IPR046869">
    <property type="entry name" value="SLM1/RGC1-like_PH"/>
</dbReference>
<evidence type="ECO:0000256" key="2">
    <source>
        <dbReference type="SAM" id="MobiDB-lite"/>
    </source>
</evidence>
<dbReference type="EMBL" id="MSZS01000003">
    <property type="protein sequence ID" value="PKX95086.1"/>
    <property type="molecule type" value="Genomic_DNA"/>
</dbReference>
<feature type="compositionally biased region" description="Polar residues" evidence="2">
    <location>
        <begin position="646"/>
        <end position="658"/>
    </location>
</feature>
<dbReference type="InterPro" id="IPR027267">
    <property type="entry name" value="AH/BAR_dom_sf"/>
</dbReference>
<organism evidence="4 5">
    <name type="scientific">Aspergillus novofumigatus (strain IBT 16806)</name>
    <dbReference type="NCBI Taxonomy" id="1392255"/>
    <lineage>
        <taxon>Eukaryota</taxon>
        <taxon>Fungi</taxon>
        <taxon>Dikarya</taxon>
        <taxon>Ascomycota</taxon>
        <taxon>Pezizomycotina</taxon>
        <taxon>Eurotiomycetes</taxon>
        <taxon>Eurotiomycetidae</taxon>
        <taxon>Eurotiales</taxon>
        <taxon>Aspergillaceae</taxon>
        <taxon>Aspergillus</taxon>
        <taxon>Aspergillus subgen. Fumigati</taxon>
    </lineage>
</organism>
<evidence type="ECO:0000259" key="3">
    <source>
        <dbReference type="PROSITE" id="PS50003"/>
    </source>
</evidence>
<dbReference type="Gene3D" id="1.20.1270.60">
    <property type="entry name" value="Arfaptin homology (AH) domain/BAR domain"/>
    <property type="match status" value="1"/>
</dbReference>
<dbReference type="GeneID" id="36529571"/>
<reference evidence="5" key="1">
    <citation type="journal article" date="2018" name="Proc. Natl. Acad. Sci. U.S.A.">
        <title>Linking secondary metabolites to gene clusters through genome sequencing of six diverse Aspergillus species.</title>
        <authorList>
            <person name="Kaerboelling I."/>
            <person name="Vesth T.C."/>
            <person name="Frisvad J.C."/>
            <person name="Nybo J.L."/>
            <person name="Theobald S."/>
            <person name="Kuo A."/>
            <person name="Bowyer P."/>
            <person name="Matsuda Y."/>
            <person name="Mondo S."/>
            <person name="Lyhne E.K."/>
            <person name="Kogle M.E."/>
            <person name="Clum A."/>
            <person name="Lipzen A."/>
            <person name="Salamov A."/>
            <person name="Ngan C.Y."/>
            <person name="Daum C."/>
            <person name="Chiniquy J."/>
            <person name="Barry K."/>
            <person name="LaButti K."/>
            <person name="Haridas S."/>
            <person name="Simmons B.A."/>
            <person name="Magnuson J.K."/>
            <person name="Mortensen U.H."/>
            <person name="Larsen T.O."/>
            <person name="Grigoriev I.V."/>
            <person name="Baker S.E."/>
            <person name="Andersen M.R."/>
        </authorList>
    </citation>
    <scope>NUCLEOTIDE SEQUENCE [LARGE SCALE GENOMIC DNA]</scope>
    <source>
        <strain evidence="5">IBT 16806</strain>
    </source>
</reference>
<feature type="compositionally biased region" description="Basic residues" evidence="2">
    <location>
        <begin position="111"/>
        <end position="133"/>
    </location>
</feature>
<dbReference type="PROSITE" id="PS50003">
    <property type="entry name" value="PH_DOMAIN"/>
    <property type="match status" value="1"/>
</dbReference>
<dbReference type="PANTHER" id="PTHR31941:SF16">
    <property type="entry name" value="PHOSPHATIDYLINOSITOL 4,5-BISPHOSPHATE-BINDING PROTEIN SLM1-RELATED"/>
    <property type="match status" value="1"/>
</dbReference>
<keyword evidence="5" id="KW-1185">Reference proteome</keyword>
<evidence type="ECO:0000313" key="4">
    <source>
        <dbReference type="EMBL" id="PKX95086.1"/>
    </source>
</evidence>
<evidence type="ECO:0000256" key="1">
    <source>
        <dbReference type="ARBA" id="ARBA00022553"/>
    </source>
</evidence>
<protein>
    <submittedName>
        <fullName evidence="4">PH domain protein</fullName>
    </submittedName>
</protein>
<dbReference type="AlphaFoldDB" id="A0A2I1CBX1"/>
<dbReference type="OMA" id="MSWYEDI"/>
<dbReference type="Pfam" id="PF20400">
    <property type="entry name" value="BAR_4"/>
    <property type="match status" value="1"/>
</dbReference>
<dbReference type="InterPro" id="IPR043453">
    <property type="entry name" value="Slm1_PH"/>
</dbReference>
<gene>
    <name evidence="4" type="ORF">P174DRAFT_368809</name>
</gene>
<dbReference type="SMART" id="SM00233">
    <property type="entry name" value="PH"/>
    <property type="match status" value="1"/>
</dbReference>
<dbReference type="InterPro" id="IPR001849">
    <property type="entry name" value="PH_domain"/>
</dbReference>
<dbReference type="RefSeq" id="XP_024683681.1">
    <property type="nucleotide sequence ID" value="XM_024822245.1"/>
</dbReference>
<keyword evidence="1" id="KW-0597">Phosphoprotein</keyword>
<dbReference type="CDD" id="cd13311">
    <property type="entry name" value="PH_Slm1"/>
    <property type="match status" value="1"/>
</dbReference>
<feature type="region of interest" description="Disordered" evidence="2">
    <location>
        <begin position="1"/>
        <end position="22"/>
    </location>
</feature>
<proteinExistence type="predicted"/>
<name>A0A2I1CBX1_ASPN1</name>
<sequence length="850" mass="93612">MAMTARAHTPVQDTYRPLSPPTESILLNRGYSLRSGSRPNSFVASNSGHNFAHGAVVDPPSNIHNPRFHEEFDAASQRGSVVLDGPSTSGVQRSASQMSHSRSATPTRSTTLKKKSSLSKKGSMRRSGSRRSLRAGSVRSLVLGDKEKYGVDGADDQHSAFYVPIPTNGNPTEVMAQRFQAWRKVLKDLIVFFKEVQKSYETRSKLYLSASNVVNNASIPPTFLKSGGLADATDILRDFHRQGYLEANKAAEVESEVVNQLMGLRNDLQKKTKEIKSLQGDFRNSVDKEVENTRKTVRQLHEALGLVDTDPSATSGKGDPFIIRLGVDRQIEKQIEEENYLHRAFLNLENSGRELESIVVSEIQKAYNAYASILKREADEAYDTVEKLRTGPISMPHDHEWNHFIANTDELVDPRVSLRNVENITYPGKDHPAAAEVRSGMLERKSKYLKSYTPGWYVLSPTHLHEFKSADRVAWQTPVMSLYLPEQKLGSHSQPDSTSHKFMLKGRQTGPMHRGHSWVFRAESHETMMAWYEDIESLISKTGEARNAYVRRHVRSVSGASARTSMDLDEDEADRTPYAAEAVVLSQERPTSAPREPGGRFPSDVQIDRHLQAPLSPSSGESSGGHDLFAAAGSLPDGASFADGNPSISGRDGSQTRNAVGEHDGNYGLSGPERNERYYAGWMGPADIVARQKQQEQTNALGNQRDNLGSDRPSDVHPMLFAGMGSASSRDPSLNRQRNRRESGSTAPTTTNITDRTHNTVPTSIDGDHETPMIEGNGVGHQLRENVKNERVPSNMSSAAATPLSEVTSEGAYGSYITKSEGDARRSKPSVSALELQIPGHYPPANHIPA</sequence>
<feature type="compositionally biased region" description="Polar residues" evidence="2">
    <location>
        <begin position="695"/>
        <end position="707"/>
    </location>
</feature>
<dbReference type="VEuPathDB" id="FungiDB:P174DRAFT_368809"/>
<comment type="caution">
    <text evidence="4">The sequence shown here is derived from an EMBL/GenBank/DDBJ whole genome shotgun (WGS) entry which is preliminary data.</text>
</comment>
<dbReference type="Gene3D" id="2.30.29.30">
    <property type="entry name" value="Pleckstrin-homology domain (PH domain)/Phosphotyrosine-binding domain (PTB)"/>
    <property type="match status" value="1"/>
</dbReference>
<dbReference type="SUPFAM" id="SSF50729">
    <property type="entry name" value="PH domain-like"/>
    <property type="match status" value="1"/>
</dbReference>
<dbReference type="InterPro" id="IPR011993">
    <property type="entry name" value="PH-like_dom_sf"/>
</dbReference>
<dbReference type="InterPro" id="IPR046868">
    <property type="entry name" value="BAR_4"/>
</dbReference>
<dbReference type="Proteomes" id="UP000234474">
    <property type="component" value="Unassembled WGS sequence"/>
</dbReference>